<dbReference type="KEGG" id="lsf:I8J32_005775"/>
<dbReference type="Proteomes" id="UP000639274">
    <property type="component" value="Chromosome"/>
</dbReference>
<evidence type="ECO:0000313" key="2">
    <source>
        <dbReference type="EMBL" id="QSX79369.1"/>
    </source>
</evidence>
<name>A0A975ASV7_9GAMM</name>
<dbReference type="RefSeq" id="WP_200616259.1">
    <property type="nucleotide sequence ID" value="NZ_CP071518.1"/>
</dbReference>
<evidence type="ECO:0000256" key="1">
    <source>
        <dbReference type="SAM" id="Phobius"/>
    </source>
</evidence>
<proteinExistence type="predicted"/>
<keyword evidence="1" id="KW-0472">Membrane</keyword>
<keyword evidence="1" id="KW-0812">Transmembrane</keyword>
<organism evidence="2 3">
    <name type="scientific">Agrilutibacter solisilvae</name>
    <dbReference type="NCBI Taxonomy" id="2763317"/>
    <lineage>
        <taxon>Bacteria</taxon>
        <taxon>Pseudomonadati</taxon>
        <taxon>Pseudomonadota</taxon>
        <taxon>Gammaproteobacteria</taxon>
        <taxon>Lysobacterales</taxon>
        <taxon>Lysobacteraceae</taxon>
        <taxon>Agrilutibacter</taxon>
    </lineage>
</organism>
<feature type="transmembrane region" description="Helical" evidence="1">
    <location>
        <begin position="68"/>
        <end position="93"/>
    </location>
</feature>
<keyword evidence="1" id="KW-1133">Transmembrane helix</keyword>
<protein>
    <submittedName>
        <fullName evidence="2">Uncharacterized protein</fullName>
    </submittedName>
</protein>
<reference evidence="2 3" key="1">
    <citation type="submission" date="2021-03" db="EMBL/GenBank/DDBJ databases">
        <title>Lysobacter sp. nov. isolated from soil of gangwondo yeongwol, south Korea.</title>
        <authorList>
            <person name="Kim K.R."/>
            <person name="Kim K.H."/>
            <person name="Jeon C.O."/>
        </authorList>
    </citation>
    <scope>NUCLEOTIDE SEQUENCE [LARGE SCALE GENOMIC DNA]</scope>
    <source>
        <strain evidence="2 3">R19</strain>
    </source>
</reference>
<keyword evidence="3" id="KW-1185">Reference proteome</keyword>
<dbReference type="EMBL" id="CP071518">
    <property type="protein sequence ID" value="QSX79369.1"/>
    <property type="molecule type" value="Genomic_DNA"/>
</dbReference>
<feature type="transmembrane region" description="Helical" evidence="1">
    <location>
        <begin position="7"/>
        <end position="27"/>
    </location>
</feature>
<dbReference type="AlphaFoldDB" id="A0A975ASV7"/>
<feature type="transmembrane region" description="Helical" evidence="1">
    <location>
        <begin position="127"/>
        <end position="146"/>
    </location>
</feature>
<gene>
    <name evidence="2" type="ORF">I8J32_005775</name>
</gene>
<evidence type="ECO:0000313" key="3">
    <source>
        <dbReference type="Proteomes" id="UP000639274"/>
    </source>
</evidence>
<sequence length="160" mass="17074">MSRFEKFLSIYQILGGVGGLIIGLVWLRANPDYTALISVFLLMSVASCIAGVLVWLKRRAAFPFSLAVQAVQVPAFAVASIAYTLGLGLVFVLGPEFGLSSDGTISFGFPLDFQVGGVFALSFGDQFASTLLRVNVVPLVLVAAVVRHYKRQVPVAAYAT</sequence>
<feature type="transmembrane region" description="Helical" evidence="1">
    <location>
        <begin position="33"/>
        <end position="56"/>
    </location>
</feature>
<accession>A0A975ASV7</accession>